<sequence>MTGLILLSMFAFVVLPAMTSYLQKAGPGVSDPVLASFNGVDLKRSRIETFTRMHNQTVRFLEALAEKTMELGGSPQVPGFMFDPRSQQIRSLGINQQPSELASIRTLQFAAQAEKQGFELDDTAIENWLMAFTSEKMTRQQIMGMLAKETQNGMGEFHLYDMLRNQLLARVYENGASAALSYGQMPIMTPAEEWQNFLKLNQQASGDAYGILVSEYVDKTDANPPESRIVEVYEAGKDFYSSTQSPEPGFRTRDKATIEYLVGNLQKFVDAEVAKLPEEEIRAEYDRQVARGAFRVRKEEPETSQPSTDSMPADAAPETPAPASNAPASNAPASNAPAEMKEESATTETPAPEPATPAPETPAPAQPKQEKTVEQDSPEDIAKHKQQVEDLQKILDDAGDLEMPAEEMPAEEKPAPEKPASEPKPETPEKLDAPETKPESKPETPAETEPTSEPATEPEPTTEPEPASEPEPADQPKPEGGEQSSLQLDDAVQLVMFQDDVTPASETPAADEPAAENPATENPATETPAADDAAAESPAAEEAKPEIQPYEEVRLNVAEALVQDDARVALDRALTKAKKVMRVYFAMQSRYVMSEDESIKPERPDLKKLAGELGLEYAPIGPHDAVSIADEPISDSYEAGTSFNQRGYPYAVMVFGAGNQIPKLELFKALSTVDIPRGLSYLSWKVEETESKVPTLDEVRDEVVQAVRMEDARELARKDAEALAKQINEGKSLVDVVPEDKKDNLKQNVAPFSWMNSFGFGQATLGNVPELDSVGEEFMSAVFNAEGDEAVVAGNLPQNVVYVFRRTELQPAIQDLRSIFKQPTERMKALSLGMEDRYELRQGFVEMVDEKTGLVMGNEAE</sequence>
<dbReference type="Proteomes" id="UP000320176">
    <property type="component" value="Unassembled WGS sequence"/>
</dbReference>
<evidence type="ECO:0008006" key="4">
    <source>
        <dbReference type="Google" id="ProtNLM"/>
    </source>
</evidence>
<dbReference type="AlphaFoldDB" id="A0A5C6AQU6"/>
<dbReference type="PRINTS" id="PR01217">
    <property type="entry name" value="PRICHEXTENSN"/>
</dbReference>
<accession>A0A5C6AQU6</accession>
<feature type="compositionally biased region" description="Acidic residues" evidence="1">
    <location>
        <begin position="460"/>
        <end position="472"/>
    </location>
</feature>
<feature type="compositionally biased region" description="Low complexity" evidence="1">
    <location>
        <begin position="312"/>
        <end position="338"/>
    </location>
</feature>
<proteinExistence type="predicted"/>
<feature type="compositionally biased region" description="Pro residues" evidence="1">
    <location>
        <begin position="351"/>
        <end position="365"/>
    </location>
</feature>
<feature type="region of interest" description="Disordered" evidence="1">
    <location>
        <begin position="293"/>
        <end position="550"/>
    </location>
</feature>
<keyword evidence="3" id="KW-1185">Reference proteome</keyword>
<evidence type="ECO:0000256" key="1">
    <source>
        <dbReference type="SAM" id="MobiDB-lite"/>
    </source>
</evidence>
<protein>
    <recommendedName>
        <fullName evidence="4">Periplasmic folding chaperone</fullName>
    </recommendedName>
</protein>
<organism evidence="2 3">
    <name type="scientific">Stieleria varia</name>
    <dbReference type="NCBI Taxonomy" id="2528005"/>
    <lineage>
        <taxon>Bacteria</taxon>
        <taxon>Pseudomonadati</taxon>
        <taxon>Planctomycetota</taxon>
        <taxon>Planctomycetia</taxon>
        <taxon>Pirellulales</taxon>
        <taxon>Pirellulaceae</taxon>
        <taxon>Stieleria</taxon>
    </lineage>
</organism>
<dbReference type="OrthoDB" id="280375at2"/>
<feature type="compositionally biased region" description="Acidic residues" evidence="1">
    <location>
        <begin position="397"/>
        <end position="409"/>
    </location>
</feature>
<comment type="caution">
    <text evidence="2">The sequence shown here is derived from an EMBL/GenBank/DDBJ whole genome shotgun (WGS) entry which is preliminary data.</text>
</comment>
<dbReference type="EMBL" id="SJPN01000004">
    <property type="protein sequence ID" value="TWU02413.1"/>
    <property type="molecule type" value="Genomic_DNA"/>
</dbReference>
<reference evidence="2 3" key="1">
    <citation type="submission" date="2019-02" db="EMBL/GenBank/DDBJ databases">
        <title>Deep-cultivation of Planctomycetes and their phenomic and genomic characterization uncovers novel biology.</title>
        <authorList>
            <person name="Wiegand S."/>
            <person name="Jogler M."/>
            <person name="Boedeker C."/>
            <person name="Pinto D."/>
            <person name="Vollmers J."/>
            <person name="Rivas-Marin E."/>
            <person name="Kohn T."/>
            <person name="Peeters S.H."/>
            <person name="Heuer A."/>
            <person name="Rast P."/>
            <person name="Oberbeckmann S."/>
            <person name="Bunk B."/>
            <person name="Jeske O."/>
            <person name="Meyerdierks A."/>
            <person name="Storesund J.E."/>
            <person name="Kallscheuer N."/>
            <person name="Luecker S."/>
            <person name="Lage O.M."/>
            <person name="Pohl T."/>
            <person name="Merkel B.J."/>
            <person name="Hornburger P."/>
            <person name="Mueller R.-W."/>
            <person name="Bruemmer F."/>
            <person name="Labrenz M."/>
            <person name="Spormann A.M."/>
            <person name="Op Den Camp H."/>
            <person name="Overmann J."/>
            <person name="Amann R."/>
            <person name="Jetten M.S.M."/>
            <person name="Mascher T."/>
            <person name="Medema M.H."/>
            <person name="Devos D.P."/>
            <person name="Kaster A.-K."/>
            <person name="Ovreas L."/>
            <person name="Rohde M."/>
            <person name="Galperin M.Y."/>
            <person name="Jogler C."/>
        </authorList>
    </citation>
    <scope>NUCLEOTIDE SEQUENCE [LARGE SCALE GENOMIC DNA]</scope>
    <source>
        <strain evidence="2 3">Pla52n</strain>
    </source>
</reference>
<evidence type="ECO:0000313" key="3">
    <source>
        <dbReference type="Proteomes" id="UP000320176"/>
    </source>
</evidence>
<feature type="compositionally biased region" description="Basic and acidic residues" evidence="1">
    <location>
        <begin position="368"/>
        <end position="396"/>
    </location>
</feature>
<feature type="compositionally biased region" description="Low complexity" evidence="1">
    <location>
        <begin position="502"/>
        <end position="540"/>
    </location>
</feature>
<dbReference type="RefSeq" id="WP_146520751.1">
    <property type="nucleotide sequence ID" value="NZ_SJPN01000004.1"/>
</dbReference>
<evidence type="ECO:0000313" key="2">
    <source>
        <dbReference type="EMBL" id="TWU02413.1"/>
    </source>
</evidence>
<feature type="compositionally biased region" description="Basic and acidic residues" evidence="1">
    <location>
        <begin position="410"/>
        <end position="444"/>
    </location>
</feature>
<gene>
    <name evidence="2" type="ORF">Pla52n_34630</name>
</gene>
<name>A0A5C6AQU6_9BACT</name>
<feature type="compositionally biased region" description="Low complexity" evidence="1">
    <location>
        <begin position="445"/>
        <end position="459"/>
    </location>
</feature>